<proteinExistence type="predicted"/>
<accession>A0A7K0G9A8</accession>
<dbReference type="EMBL" id="VTFZ01000008">
    <property type="protein sequence ID" value="MRX80251.1"/>
    <property type="molecule type" value="Genomic_DNA"/>
</dbReference>
<sequence length="271" mass="30843">MRVYDVVQKLQDCRALSWIERVNSSGTAGTYLKARTGTGVRALYYKLPRYTGVRFDGSECVNEVVASRLMDILGIDHVPYRLVHALIALDGVEHEVWLNTSRNFRRPGEQKMGLGAYYDLYKEPNETPWEFCRRNGWGERIGQMMLVDYLVANRDRHASNIEVVLDQRGAARLAPLFDQGLSLLAPYGDDEERIAGFAPLTSVATTNFVGSRSLEENLRHAMPIVLKGGLAEGDRERLLAGLEHAAPAMLPDKIWEVIWTRWRWYEGMKEQ</sequence>
<comment type="caution">
    <text evidence="1">The sequence shown here is derived from an EMBL/GenBank/DDBJ whole genome shotgun (WGS) entry which is preliminary data.</text>
</comment>
<organism evidence="1 2">
    <name type="scientific">Enorma shizhengliae</name>
    <dbReference type="NCBI Taxonomy" id="2606615"/>
    <lineage>
        <taxon>Bacteria</taxon>
        <taxon>Bacillati</taxon>
        <taxon>Actinomycetota</taxon>
        <taxon>Coriobacteriia</taxon>
        <taxon>Coriobacteriales</taxon>
        <taxon>Coriobacteriaceae</taxon>
        <taxon>Enorma</taxon>
    </lineage>
</organism>
<dbReference type="RefSeq" id="WP_144688500.1">
    <property type="nucleotide sequence ID" value="NZ_VLLQ01000009.1"/>
</dbReference>
<evidence type="ECO:0008006" key="3">
    <source>
        <dbReference type="Google" id="ProtNLM"/>
    </source>
</evidence>
<gene>
    <name evidence="1" type="ORF">GJE22_06550</name>
</gene>
<evidence type="ECO:0000313" key="1">
    <source>
        <dbReference type="EMBL" id="MRX80251.1"/>
    </source>
</evidence>
<dbReference type="AlphaFoldDB" id="A0A7K0G9A8"/>
<reference evidence="2" key="1">
    <citation type="submission" date="2019-08" db="EMBL/GenBank/DDBJ databases">
        <title>Arthrobacter sp. nov., isolated from plateau pika and Tibetan wild ass.</title>
        <authorList>
            <person name="Ge Y."/>
        </authorList>
    </citation>
    <scope>NUCLEOTIDE SEQUENCE [LARGE SCALE GENOMIC DNA]</scope>
    <source>
        <strain evidence="2">HF-1365</strain>
    </source>
</reference>
<dbReference type="Gene3D" id="1.10.1070.20">
    <property type="match status" value="1"/>
</dbReference>
<name>A0A7K0G9A8_9ACTN</name>
<keyword evidence="2" id="KW-1185">Reference proteome</keyword>
<dbReference type="Proteomes" id="UP000470010">
    <property type="component" value="Unassembled WGS sequence"/>
</dbReference>
<protein>
    <recommendedName>
        <fullName evidence="3">Phosphatidylinositol kinase</fullName>
    </recommendedName>
</protein>
<evidence type="ECO:0000313" key="2">
    <source>
        <dbReference type="Proteomes" id="UP000470010"/>
    </source>
</evidence>